<dbReference type="AlphaFoldDB" id="A0A5A7PYH3"/>
<keyword evidence="1" id="KW-0012">Acyltransferase</keyword>
<dbReference type="EMBL" id="BKCP01005405">
    <property type="protein sequence ID" value="GER37648.1"/>
    <property type="molecule type" value="Genomic_DNA"/>
</dbReference>
<evidence type="ECO:0000313" key="1">
    <source>
        <dbReference type="EMBL" id="GER37648.1"/>
    </source>
</evidence>
<dbReference type="Proteomes" id="UP000325081">
    <property type="component" value="Unassembled WGS sequence"/>
</dbReference>
<sequence length="143" mass="16459">MVKARAREETKERNMQIKEKKNIQNNYHVPRTKGQISCQAQAQEIGLNEHRLIKTVIFKNQHQTKPTSEDCEGHFRNLFHVSLEREPISFSAIGVLGIYSIKAIMASARCQARDNLKVYSAGRNVIRAFENALKLEKQSCQIY</sequence>
<accession>A0A5A7PYH3</accession>
<keyword evidence="1" id="KW-0808">Transferase</keyword>
<reference evidence="2" key="1">
    <citation type="journal article" date="2019" name="Curr. Biol.">
        <title>Genome Sequence of Striga asiatica Provides Insight into the Evolution of Plant Parasitism.</title>
        <authorList>
            <person name="Yoshida S."/>
            <person name="Kim S."/>
            <person name="Wafula E.K."/>
            <person name="Tanskanen J."/>
            <person name="Kim Y.M."/>
            <person name="Honaas L."/>
            <person name="Yang Z."/>
            <person name="Spallek T."/>
            <person name="Conn C.E."/>
            <person name="Ichihashi Y."/>
            <person name="Cheong K."/>
            <person name="Cui S."/>
            <person name="Der J.P."/>
            <person name="Gundlach H."/>
            <person name="Jiao Y."/>
            <person name="Hori C."/>
            <person name="Ishida J.K."/>
            <person name="Kasahara H."/>
            <person name="Kiba T."/>
            <person name="Kim M.S."/>
            <person name="Koo N."/>
            <person name="Laohavisit A."/>
            <person name="Lee Y.H."/>
            <person name="Lumba S."/>
            <person name="McCourt P."/>
            <person name="Mortimer J.C."/>
            <person name="Mutuku J.M."/>
            <person name="Nomura T."/>
            <person name="Sasaki-Sekimoto Y."/>
            <person name="Seto Y."/>
            <person name="Wang Y."/>
            <person name="Wakatake T."/>
            <person name="Sakakibara H."/>
            <person name="Demura T."/>
            <person name="Yamaguchi S."/>
            <person name="Yoneyama K."/>
            <person name="Manabe R.I."/>
            <person name="Nelson D.C."/>
            <person name="Schulman A.H."/>
            <person name="Timko M.P."/>
            <person name="dePamphilis C.W."/>
            <person name="Choi D."/>
            <person name="Shirasu K."/>
        </authorList>
    </citation>
    <scope>NUCLEOTIDE SEQUENCE [LARGE SCALE GENOMIC DNA]</scope>
    <source>
        <strain evidence="2">cv. UVA1</strain>
    </source>
</reference>
<gene>
    <name evidence="1" type="ORF">STAS_14073</name>
</gene>
<keyword evidence="2" id="KW-1185">Reference proteome</keyword>
<proteinExistence type="predicted"/>
<name>A0A5A7PYH3_STRAF</name>
<evidence type="ECO:0000313" key="2">
    <source>
        <dbReference type="Proteomes" id="UP000325081"/>
    </source>
</evidence>
<dbReference type="GO" id="GO:0016746">
    <property type="term" value="F:acyltransferase activity"/>
    <property type="evidence" value="ECO:0007669"/>
    <property type="project" value="UniProtKB-KW"/>
</dbReference>
<organism evidence="1 2">
    <name type="scientific">Striga asiatica</name>
    <name type="common">Asiatic witchweed</name>
    <name type="synonym">Buchnera asiatica</name>
    <dbReference type="NCBI Taxonomy" id="4170"/>
    <lineage>
        <taxon>Eukaryota</taxon>
        <taxon>Viridiplantae</taxon>
        <taxon>Streptophyta</taxon>
        <taxon>Embryophyta</taxon>
        <taxon>Tracheophyta</taxon>
        <taxon>Spermatophyta</taxon>
        <taxon>Magnoliopsida</taxon>
        <taxon>eudicotyledons</taxon>
        <taxon>Gunneridae</taxon>
        <taxon>Pentapetalae</taxon>
        <taxon>asterids</taxon>
        <taxon>lamiids</taxon>
        <taxon>Lamiales</taxon>
        <taxon>Orobanchaceae</taxon>
        <taxon>Buchnereae</taxon>
        <taxon>Striga</taxon>
    </lineage>
</organism>
<comment type="caution">
    <text evidence="1">The sequence shown here is derived from an EMBL/GenBank/DDBJ whole genome shotgun (WGS) entry which is preliminary data.</text>
</comment>
<protein>
    <submittedName>
        <fullName evidence="1">Lysophosphatidyl acyltransferase 5</fullName>
    </submittedName>
</protein>